<dbReference type="InterPro" id="IPR041075">
    <property type="entry name" value="NOD1/2_WH"/>
</dbReference>
<dbReference type="SMART" id="SM00449">
    <property type="entry name" value="SPRY"/>
    <property type="match status" value="1"/>
</dbReference>
<evidence type="ECO:0000259" key="9">
    <source>
        <dbReference type="PROSITE" id="PS50837"/>
    </source>
</evidence>
<dbReference type="InterPro" id="IPR003877">
    <property type="entry name" value="SPRY_dom"/>
</dbReference>
<dbReference type="SMART" id="SM01289">
    <property type="entry name" value="PYRIN"/>
    <property type="match status" value="1"/>
</dbReference>
<keyword evidence="3" id="KW-0433">Leucine-rich repeat</keyword>
<evidence type="ECO:0000256" key="1">
    <source>
        <dbReference type="ARBA" id="ARBA00004496"/>
    </source>
</evidence>
<keyword evidence="4" id="KW-0677">Repeat</keyword>
<dbReference type="InterPro" id="IPR032675">
    <property type="entry name" value="LRR_dom_sf"/>
</dbReference>
<dbReference type="Pfam" id="PF05729">
    <property type="entry name" value="NACHT"/>
    <property type="match status" value="1"/>
</dbReference>
<dbReference type="SUPFAM" id="SSF47986">
    <property type="entry name" value="DEATH domain"/>
    <property type="match status" value="1"/>
</dbReference>
<dbReference type="AlphaFoldDB" id="A0A8K9XBV7"/>
<organism evidence="10 11">
    <name type="scientific">Oncorhynchus mykiss</name>
    <name type="common">Rainbow trout</name>
    <name type="synonym">Salmo gairdneri</name>
    <dbReference type="NCBI Taxonomy" id="8022"/>
    <lineage>
        <taxon>Eukaryota</taxon>
        <taxon>Metazoa</taxon>
        <taxon>Chordata</taxon>
        <taxon>Craniata</taxon>
        <taxon>Vertebrata</taxon>
        <taxon>Euteleostomi</taxon>
        <taxon>Actinopterygii</taxon>
        <taxon>Neopterygii</taxon>
        <taxon>Teleostei</taxon>
        <taxon>Protacanthopterygii</taxon>
        <taxon>Salmoniformes</taxon>
        <taxon>Salmonidae</taxon>
        <taxon>Salmoninae</taxon>
        <taxon>Oncorhynchus</taxon>
    </lineage>
</organism>
<dbReference type="GO" id="GO:0005737">
    <property type="term" value="C:cytoplasm"/>
    <property type="evidence" value="ECO:0007669"/>
    <property type="project" value="UniProtKB-SubCell"/>
</dbReference>
<dbReference type="InterPro" id="IPR041267">
    <property type="entry name" value="NLRP_HD2"/>
</dbReference>
<evidence type="ECO:0000313" key="11">
    <source>
        <dbReference type="Proteomes" id="UP000694395"/>
    </source>
</evidence>
<dbReference type="Gene3D" id="2.60.120.920">
    <property type="match status" value="1"/>
</dbReference>
<dbReference type="Pfam" id="PF02758">
    <property type="entry name" value="PYRIN"/>
    <property type="match status" value="1"/>
</dbReference>
<keyword evidence="11" id="KW-1185">Reference proteome</keyword>
<dbReference type="Gene3D" id="3.80.10.10">
    <property type="entry name" value="Ribonuclease Inhibitor"/>
    <property type="match status" value="1"/>
</dbReference>
<dbReference type="Pfam" id="PF17779">
    <property type="entry name" value="WHD_NOD2"/>
    <property type="match status" value="1"/>
</dbReference>
<dbReference type="Pfam" id="PF00622">
    <property type="entry name" value="SPRY"/>
    <property type="match status" value="1"/>
</dbReference>
<name>A0A8K9XBV7_ONCMY</name>
<dbReference type="InterPro" id="IPR004020">
    <property type="entry name" value="DAPIN"/>
</dbReference>
<dbReference type="Pfam" id="PF13516">
    <property type="entry name" value="LRR_6"/>
    <property type="match status" value="1"/>
</dbReference>
<dbReference type="CDD" id="cd16040">
    <property type="entry name" value="SPRY_PRY_SNTX"/>
    <property type="match status" value="1"/>
</dbReference>
<dbReference type="SMART" id="SM00368">
    <property type="entry name" value="LRR_RI"/>
    <property type="match status" value="3"/>
</dbReference>
<keyword evidence="5" id="KW-0547">Nucleotide-binding</keyword>
<feature type="domain" description="B30.2/SPRY" evidence="7">
    <location>
        <begin position="876"/>
        <end position="1071"/>
    </location>
</feature>
<sequence length="1071" mass="120937">MAISVKERLLAVLEDLGSDELKRFKWHLTTGIQLDGFPRIPKGQLETSDGLDIVDQMVQKYRGNVAVQITLIILKKISRNDLTEKLNRDCPIGNSEFLCGGWSPEGSPPRPGLKHPPTPGQSVVQCGFQHVFNGVPKQGHKRLLNEIYTELYITEGGSGEVNQEHEVRQNEITSKNPARPEAKILCNDIFKQSSGQDKPIRTVLTKGVAGIGKTVCVQKFILDWAEGKANQDVQFVISLPFRELNLVRGEKYSFVELLHTCVLETGVIERDFLNHILTKLQKPGNHNESKYKVIFVLDGLDECRLTLDYETGKSWCDVTEPTSVDVLLTNLIKGNLLPSALLWITSRPAATNHIPPECVDQVTEVRGFDDPQKEEYFRKTFSDEDLANRIISHIKTSRSLHIMCHIPVFCWILAAVLEHVLSSDKNEEMPKTLTQLFIGLLIFQTKQMNDKYHKKGERDPRRDKESFMALGKLAFNQLENGNLIFYEADLKKYGIDVTEASVNSGVCTQLFRQDYGPFQDKVYCFVHLSGQEFLAALYVFLSFNNSNVNPMTEDQSFIRKCLVKLNPAITFHTIAVDKALQSENGHLDLFLRFLLGLSLESNQTHLHGLLTQTRSTRSSSRGHEETVKYIKKKIRNTPSSERCINLFHCLNELNDHSLVEEIQRYLHSGNLSKTNLSPAQWSALVFVLLTSEEELDVFDLKKYSRSEEGLLRLLPVQNTITPPTPCFTVGTTHAEIIRSPTLRLTKARQLEKNLKIELIRPKDRFPHVLNGCNLTEKCCEALASAFNSTSSNLRELDLSDNNLQDSGVKLLSAGLENPHCKLETLRLSRCLITKKGCASLASALRSNPSYLRELDLSYNIPGDSGVKQLSAGLEDPHWRLEKLKYYWLLKKYACDVTLDPNTACRHLSLSEGNRKVTRGKEEQPYPDRPGRFEFWPQVLCREGLTGRCYWEAEMSGGGDDIGMTYRGIGRTGNADDSKLGCNDKSWSLSCSDYGYTARHNKERTDLPASSSSNRVGVYLDWPAGTLSFYTLSSSDTLTHLHTFRSTFTEPLYPGFWVEINSSLSLCEVKNL</sequence>
<dbReference type="InterPro" id="IPR011029">
    <property type="entry name" value="DEATH-like_dom_sf"/>
</dbReference>
<reference evidence="10" key="1">
    <citation type="submission" date="2020-07" db="EMBL/GenBank/DDBJ databases">
        <title>A long reads based de novo assembly of the rainbow trout Arlee double haploid line genome.</title>
        <authorList>
            <person name="Gao G."/>
            <person name="Palti Y."/>
        </authorList>
    </citation>
    <scope>NUCLEOTIDE SEQUENCE [LARGE SCALE GENOMIC DNA]</scope>
</reference>
<evidence type="ECO:0000259" key="7">
    <source>
        <dbReference type="PROSITE" id="PS50188"/>
    </source>
</evidence>
<dbReference type="Ensembl" id="ENSOMYT00000124038.1">
    <property type="protein sequence ID" value="ENSOMYP00000130461.1"/>
    <property type="gene ID" value="ENSOMYG00000075303.1"/>
</dbReference>
<dbReference type="FunFam" id="3.40.50.300:FF:001524">
    <property type="entry name" value="Si:dkey-126g1.7"/>
    <property type="match status" value="1"/>
</dbReference>
<protein>
    <recommendedName>
        <fullName evidence="12">B30.2/SPRY domain-containing protein</fullName>
    </recommendedName>
</protein>
<comment type="subcellular location">
    <subcellularLocation>
        <location evidence="1">Cytoplasm</location>
    </subcellularLocation>
</comment>
<dbReference type="InterPro" id="IPR007111">
    <property type="entry name" value="NACHT_NTPase"/>
</dbReference>
<evidence type="ECO:0000256" key="6">
    <source>
        <dbReference type="ARBA" id="ARBA00022840"/>
    </source>
</evidence>
<dbReference type="PROSITE" id="PS50837">
    <property type="entry name" value="NACHT"/>
    <property type="match status" value="1"/>
</dbReference>
<dbReference type="PANTHER" id="PTHR24106">
    <property type="entry name" value="NACHT, LRR AND CARD DOMAINS-CONTAINING"/>
    <property type="match status" value="1"/>
</dbReference>
<dbReference type="GeneTree" id="ENSGT01150000286904"/>
<dbReference type="InterPro" id="IPR001870">
    <property type="entry name" value="B30.2/SPRY"/>
</dbReference>
<dbReference type="Gene3D" id="1.10.533.10">
    <property type="entry name" value="Death Domain, Fas"/>
    <property type="match status" value="1"/>
</dbReference>
<dbReference type="InterPro" id="IPR013320">
    <property type="entry name" value="ConA-like_dom_sf"/>
</dbReference>
<dbReference type="InterPro" id="IPR043136">
    <property type="entry name" value="B30.2/SPRY_sf"/>
</dbReference>
<dbReference type="SUPFAM" id="SSF52047">
    <property type="entry name" value="RNI-like"/>
    <property type="match status" value="1"/>
</dbReference>
<evidence type="ECO:0000256" key="5">
    <source>
        <dbReference type="ARBA" id="ARBA00022741"/>
    </source>
</evidence>
<dbReference type="Pfam" id="PF14484">
    <property type="entry name" value="FISNA"/>
    <property type="match status" value="1"/>
</dbReference>
<dbReference type="CDD" id="cd08321">
    <property type="entry name" value="Pyrin_ASC-like"/>
    <property type="match status" value="1"/>
</dbReference>
<evidence type="ECO:0000259" key="8">
    <source>
        <dbReference type="PROSITE" id="PS50824"/>
    </source>
</evidence>
<keyword evidence="2" id="KW-0963">Cytoplasm</keyword>
<dbReference type="PROSITE" id="PS50824">
    <property type="entry name" value="DAPIN"/>
    <property type="match status" value="1"/>
</dbReference>
<evidence type="ECO:0000256" key="4">
    <source>
        <dbReference type="ARBA" id="ARBA00022737"/>
    </source>
</evidence>
<dbReference type="InterPro" id="IPR027417">
    <property type="entry name" value="P-loop_NTPase"/>
</dbReference>
<dbReference type="InterPro" id="IPR051261">
    <property type="entry name" value="NLR"/>
</dbReference>
<dbReference type="GO" id="GO:0005524">
    <property type="term" value="F:ATP binding"/>
    <property type="evidence" value="ECO:0007669"/>
    <property type="project" value="UniProtKB-KW"/>
</dbReference>
<dbReference type="InterPro" id="IPR003879">
    <property type="entry name" value="Butyrophylin_SPRY"/>
</dbReference>
<dbReference type="InterPro" id="IPR029495">
    <property type="entry name" value="NACHT-assoc"/>
</dbReference>
<reference evidence="10" key="3">
    <citation type="submission" date="2025-09" db="UniProtKB">
        <authorList>
            <consortium name="Ensembl"/>
        </authorList>
    </citation>
    <scope>IDENTIFICATION</scope>
</reference>
<feature type="domain" description="Pyrin" evidence="8">
    <location>
        <begin position="1"/>
        <end position="88"/>
    </location>
</feature>
<dbReference type="Pfam" id="PF17776">
    <property type="entry name" value="NLRC4_HD2"/>
    <property type="match status" value="1"/>
</dbReference>
<evidence type="ECO:0000256" key="2">
    <source>
        <dbReference type="ARBA" id="ARBA00022490"/>
    </source>
</evidence>
<evidence type="ECO:0000313" key="10">
    <source>
        <dbReference type="Ensembl" id="ENSOMYP00000130461.1"/>
    </source>
</evidence>
<keyword evidence="6" id="KW-0067">ATP-binding</keyword>
<dbReference type="InterPro" id="IPR006574">
    <property type="entry name" value="PRY"/>
</dbReference>
<dbReference type="PROSITE" id="PS50188">
    <property type="entry name" value="B302_SPRY"/>
    <property type="match status" value="1"/>
</dbReference>
<feature type="domain" description="NACHT" evidence="9">
    <location>
        <begin position="201"/>
        <end position="350"/>
    </location>
</feature>
<dbReference type="SUPFAM" id="SSF49899">
    <property type="entry name" value="Concanavalin A-like lectins/glucanases"/>
    <property type="match status" value="1"/>
</dbReference>
<reference evidence="10" key="2">
    <citation type="submission" date="2025-08" db="UniProtKB">
        <authorList>
            <consortium name="Ensembl"/>
        </authorList>
    </citation>
    <scope>IDENTIFICATION</scope>
</reference>
<dbReference type="Proteomes" id="UP000694395">
    <property type="component" value="Chromosome 12"/>
</dbReference>
<dbReference type="Gene3D" id="3.40.50.300">
    <property type="entry name" value="P-loop containing nucleotide triphosphate hydrolases"/>
    <property type="match status" value="1"/>
</dbReference>
<dbReference type="SMART" id="SM01288">
    <property type="entry name" value="FISNA"/>
    <property type="match status" value="1"/>
</dbReference>
<dbReference type="SMART" id="SM00589">
    <property type="entry name" value="PRY"/>
    <property type="match status" value="1"/>
</dbReference>
<evidence type="ECO:0008006" key="12">
    <source>
        <dbReference type="Google" id="ProtNLM"/>
    </source>
</evidence>
<dbReference type="PROSITE" id="PS51450">
    <property type="entry name" value="LRR"/>
    <property type="match status" value="1"/>
</dbReference>
<accession>A0A8K9XBV7</accession>
<dbReference type="InterPro" id="IPR001611">
    <property type="entry name" value="Leu-rich_rpt"/>
</dbReference>
<dbReference type="PRINTS" id="PR01407">
    <property type="entry name" value="BUTYPHLNCDUF"/>
</dbReference>
<evidence type="ECO:0000256" key="3">
    <source>
        <dbReference type="ARBA" id="ARBA00022614"/>
    </source>
</evidence>
<proteinExistence type="predicted"/>
<dbReference type="Pfam" id="PF13765">
    <property type="entry name" value="PRY"/>
    <property type="match status" value="1"/>
</dbReference>